<reference evidence="1 2" key="1">
    <citation type="submission" date="2018-07" db="EMBL/GenBank/DDBJ databases">
        <title>Genomic Encyclopedia of Type Strains, Phase III (KMG-III): the genomes of soil and plant-associated and newly described type strains.</title>
        <authorList>
            <person name="Whitman W."/>
        </authorList>
    </citation>
    <scope>NUCLEOTIDE SEQUENCE [LARGE SCALE GENOMIC DNA]</scope>
    <source>
        <strain evidence="1 2">CECT 7948</strain>
    </source>
</reference>
<protein>
    <submittedName>
        <fullName evidence="1">Uncharacterized protein</fullName>
    </submittedName>
</protein>
<sequence length="418" mass="47315">MKLTDNNIESIKQEWNALGSTYATEVNTMVKFGDAYGWENWKGEEPKDERNHLADAVYQLLKAANINHTVDQFRNDFPPAHTPFIKFMQDHGQSIEQLHFIDAQKIVFVVGTAYQKRQAYVLTEDITLKLDESITAIGKSKQQNVFAIASNNTIITTQGWEGDIIATFNLDKSKNIGITEMIPFNDGLKVLLVSSDGIFIISSDAENRIHPLPDLEDDEWEPYLDMENATLSNDNKYIVVGDQCCDHRILDHNGNEIGEVGPQSSYPDFCLFSIDDTQLITNSCHFYNGVTIGVDTSNVKDINIVAYKESEDYTTIDDGMRVYCGVATSKYYILGDAFGYIKAIDKQGHCIWKYFLGSTITSITISEDENTLWVGSASGMLHKLQLNKGFRDSHSIGTGNHYEDFRLIFWKDEPIMKW</sequence>
<dbReference type="InterPro" id="IPR011047">
    <property type="entry name" value="Quinoprotein_ADH-like_sf"/>
</dbReference>
<dbReference type="SUPFAM" id="SSF50998">
    <property type="entry name" value="Quinoprotein alcohol dehydrogenase-like"/>
    <property type="match status" value="1"/>
</dbReference>
<evidence type="ECO:0000313" key="1">
    <source>
        <dbReference type="EMBL" id="REE08156.1"/>
    </source>
</evidence>
<gene>
    <name evidence="1" type="ORF">DFQ09_10832</name>
</gene>
<dbReference type="OrthoDB" id="267093at2"/>
<dbReference type="AlphaFoldDB" id="A0A3D9LNC3"/>
<keyword evidence="2" id="KW-1185">Reference proteome</keyword>
<proteinExistence type="predicted"/>
<accession>A0A3D9LNC3</accession>
<name>A0A3D9LNC3_9FLAO</name>
<dbReference type="RefSeq" id="WP_115811761.1">
    <property type="nucleotide sequence ID" value="NZ_QREI01000008.1"/>
</dbReference>
<evidence type="ECO:0000313" key="2">
    <source>
        <dbReference type="Proteomes" id="UP000256919"/>
    </source>
</evidence>
<comment type="caution">
    <text evidence="1">The sequence shown here is derived from an EMBL/GenBank/DDBJ whole genome shotgun (WGS) entry which is preliminary data.</text>
</comment>
<dbReference type="Proteomes" id="UP000256919">
    <property type="component" value="Unassembled WGS sequence"/>
</dbReference>
<dbReference type="EMBL" id="QREI01000008">
    <property type="protein sequence ID" value="REE08156.1"/>
    <property type="molecule type" value="Genomic_DNA"/>
</dbReference>
<organism evidence="1 2">
    <name type="scientific">Winogradskyella pacifica</name>
    <dbReference type="NCBI Taxonomy" id="664642"/>
    <lineage>
        <taxon>Bacteria</taxon>
        <taxon>Pseudomonadati</taxon>
        <taxon>Bacteroidota</taxon>
        <taxon>Flavobacteriia</taxon>
        <taxon>Flavobacteriales</taxon>
        <taxon>Flavobacteriaceae</taxon>
        <taxon>Winogradskyella</taxon>
    </lineage>
</organism>